<evidence type="ECO:0000256" key="4">
    <source>
        <dbReference type="ARBA" id="ARBA00023002"/>
    </source>
</evidence>
<dbReference type="SUPFAM" id="SSF51905">
    <property type="entry name" value="FAD/NAD(P)-binding domain"/>
    <property type="match status" value="1"/>
</dbReference>
<keyword evidence="2" id="KW-0285">Flavoprotein</keyword>
<keyword evidence="8" id="KW-1185">Reference proteome</keyword>
<dbReference type="EMBL" id="JBHTMC010000020">
    <property type="protein sequence ID" value="MFD1263817.1"/>
    <property type="molecule type" value="Genomic_DNA"/>
</dbReference>
<dbReference type="InterPro" id="IPR006076">
    <property type="entry name" value="FAD-dep_OxRdtase"/>
</dbReference>
<dbReference type="Gene3D" id="3.50.50.60">
    <property type="entry name" value="FAD/NAD(P)-binding domain"/>
    <property type="match status" value="1"/>
</dbReference>
<evidence type="ECO:0000256" key="2">
    <source>
        <dbReference type="ARBA" id="ARBA00022630"/>
    </source>
</evidence>
<dbReference type="PANTHER" id="PTHR43104:SF4">
    <property type="entry name" value="L-2-HYDROXYGLUTARATE DEHYDROGENASE, MITOCHONDRIAL"/>
    <property type="match status" value="1"/>
</dbReference>
<dbReference type="Pfam" id="PF01266">
    <property type="entry name" value="DAO"/>
    <property type="match status" value="1"/>
</dbReference>
<comment type="similarity">
    <text evidence="5">Belongs to the L2HGDH family.</text>
</comment>
<dbReference type="RefSeq" id="WP_277832736.1">
    <property type="nucleotide sequence ID" value="NZ_JARQZE010000005.1"/>
</dbReference>
<evidence type="ECO:0000256" key="1">
    <source>
        <dbReference type="ARBA" id="ARBA00001974"/>
    </source>
</evidence>
<sequence length="385" mass="39665">MEQVDVVVIGAGVVGLACAKALAEAGREVLVIEREDRIGSGISARSSEVIHAGLYYPPGSLKARLCVAGREMLYAYCARRGVAHVRCGKLVVAARAAQTDALEAIAARARANGVGDLRRLDGSALAALEPALEAHAALLSPSTGIIDSHGLMLALLADAERHGAVLVLRSPVTGGVAEDGGVVLEVGGTAPMKLRARWVVNAAGLEAVGLGRAIRSAASAQAPRACYARGVYFGYAGKAPFSHLVYPIPEPGGLGVHLTLDLAGQARFGPDVEWVDFPDYHVDPARAERFASAIRDWWPALDAARLQPAYAGVRPKIVGPGEADADFRIDGPVQHGVAGLVHLYGIESPGLTSALAIGAHVAGMVISGASLQAEGSASASTPPML</sequence>
<keyword evidence="3" id="KW-0274">FAD</keyword>
<organism evidence="7 8">
    <name type="scientific">Thauera mechernichensis</name>
    <dbReference type="NCBI Taxonomy" id="82788"/>
    <lineage>
        <taxon>Bacteria</taxon>
        <taxon>Pseudomonadati</taxon>
        <taxon>Pseudomonadota</taxon>
        <taxon>Betaproteobacteria</taxon>
        <taxon>Rhodocyclales</taxon>
        <taxon>Zoogloeaceae</taxon>
        <taxon>Thauera</taxon>
    </lineage>
</organism>
<comment type="caution">
    <text evidence="7">The sequence shown here is derived from an EMBL/GenBank/DDBJ whole genome shotgun (WGS) entry which is preliminary data.</text>
</comment>
<comment type="cofactor">
    <cofactor evidence="1">
        <name>FAD</name>
        <dbReference type="ChEBI" id="CHEBI:57692"/>
    </cofactor>
</comment>
<name>A0ABW3WDQ6_9RHOO</name>
<evidence type="ECO:0000256" key="3">
    <source>
        <dbReference type="ARBA" id="ARBA00022827"/>
    </source>
</evidence>
<reference evidence="8" key="1">
    <citation type="journal article" date="2019" name="Int. J. Syst. Evol. Microbiol.">
        <title>The Global Catalogue of Microorganisms (GCM) 10K type strain sequencing project: providing services to taxonomists for standard genome sequencing and annotation.</title>
        <authorList>
            <consortium name="The Broad Institute Genomics Platform"/>
            <consortium name="The Broad Institute Genome Sequencing Center for Infectious Disease"/>
            <person name="Wu L."/>
            <person name="Ma J."/>
        </authorList>
    </citation>
    <scope>NUCLEOTIDE SEQUENCE [LARGE SCALE GENOMIC DNA]</scope>
    <source>
        <strain evidence="8">CCUG 48884</strain>
    </source>
</reference>
<evidence type="ECO:0000313" key="7">
    <source>
        <dbReference type="EMBL" id="MFD1263817.1"/>
    </source>
</evidence>
<evidence type="ECO:0000259" key="6">
    <source>
        <dbReference type="Pfam" id="PF01266"/>
    </source>
</evidence>
<protein>
    <submittedName>
        <fullName evidence="7">NAD(P)/FAD-dependent oxidoreductase</fullName>
    </submittedName>
</protein>
<gene>
    <name evidence="7" type="ORF">ACFQ4M_09485</name>
</gene>
<feature type="domain" description="FAD dependent oxidoreductase" evidence="6">
    <location>
        <begin position="5"/>
        <end position="362"/>
    </location>
</feature>
<dbReference type="PRINTS" id="PR00420">
    <property type="entry name" value="RNGMNOXGNASE"/>
</dbReference>
<dbReference type="InterPro" id="IPR036188">
    <property type="entry name" value="FAD/NAD-bd_sf"/>
</dbReference>
<dbReference type="PANTHER" id="PTHR43104">
    <property type="entry name" value="L-2-HYDROXYGLUTARATE DEHYDROGENASE, MITOCHONDRIAL"/>
    <property type="match status" value="1"/>
</dbReference>
<evidence type="ECO:0000313" key="8">
    <source>
        <dbReference type="Proteomes" id="UP001597158"/>
    </source>
</evidence>
<dbReference type="Proteomes" id="UP001597158">
    <property type="component" value="Unassembled WGS sequence"/>
</dbReference>
<keyword evidence="4" id="KW-0560">Oxidoreductase</keyword>
<dbReference type="Gene3D" id="3.30.9.10">
    <property type="entry name" value="D-Amino Acid Oxidase, subunit A, domain 2"/>
    <property type="match status" value="1"/>
</dbReference>
<proteinExistence type="inferred from homology"/>
<accession>A0ABW3WDQ6</accession>
<evidence type="ECO:0000256" key="5">
    <source>
        <dbReference type="ARBA" id="ARBA00037941"/>
    </source>
</evidence>